<keyword evidence="1" id="KW-0812">Transmembrane</keyword>
<feature type="transmembrane region" description="Helical" evidence="1">
    <location>
        <begin position="44"/>
        <end position="63"/>
    </location>
</feature>
<dbReference type="RefSeq" id="WP_074946092.1">
    <property type="nucleotide sequence ID" value="NZ_FNUC01000002.1"/>
</dbReference>
<feature type="transmembrane region" description="Helical" evidence="1">
    <location>
        <begin position="15"/>
        <end position="38"/>
    </location>
</feature>
<evidence type="ECO:0000313" key="2">
    <source>
        <dbReference type="EMBL" id="SED84362.1"/>
    </source>
</evidence>
<dbReference type="EMBL" id="FNUC01000002">
    <property type="protein sequence ID" value="SED84362.1"/>
    <property type="molecule type" value="Genomic_DNA"/>
</dbReference>
<keyword evidence="3" id="KW-1185">Reference proteome</keyword>
<sequence length="299" mass="30877">MTTLPWPPDWRRPPLGGWLGVVVFGAVAAFLVLAAAIAATGRQWVAVAVIGGVLLVLAPIAAASRPRRPAFATEVSLDLDGRRQTGVRFPVLPTSPLVSLALAVLGLAILGLGVAALVIAVADGDWSAVVGFVVLLLVGSVLALGGIVGLIASRRRLGLDLTPSHLVVGLGGDPVELTWEQVDRIGTTSIRYGFGLAPVQNWLTVVTREPVHVATGPPGRRAGSAGRRVGPSGRRAAALGRLTATAPANTAAAIPAQRLGADPVLVYHALRYYLEHADARPELGTGAALRRLAAGELVR</sequence>
<keyword evidence="1" id="KW-1133">Transmembrane helix</keyword>
<dbReference type="Proteomes" id="UP000181980">
    <property type="component" value="Unassembled WGS sequence"/>
</dbReference>
<evidence type="ECO:0000256" key="1">
    <source>
        <dbReference type="SAM" id="Phobius"/>
    </source>
</evidence>
<evidence type="ECO:0000313" key="3">
    <source>
        <dbReference type="Proteomes" id="UP000181980"/>
    </source>
</evidence>
<feature type="transmembrane region" description="Helical" evidence="1">
    <location>
        <begin position="128"/>
        <end position="152"/>
    </location>
</feature>
<evidence type="ECO:0008006" key="4">
    <source>
        <dbReference type="Google" id="ProtNLM"/>
    </source>
</evidence>
<organism evidence="2 3">
    <name type="scientific">Jiangella alba</name>
    <dbReference type="NCBI Taxonomy" id="561176"/>
    <lineage>
        <taxon>Bacteria</taxon>
        <taxon>Bacillati</taxon>
        <taxon>Actinomycetota</taxon>
        <taxon>Actinomycetes</taxon>
        <taxon>Jiangellales</taxon>
        <taxon>Jiangellaceae</taxon>
        <taxon>Jiangella</taxon>
    </lineage>
</organism>
<proteinExistence type="predicted"/>
<name>A0A1H5DZU1_9ACTN</name>
<dbReference type="AlphaFoldDB" id="A0A1H5DZU1"/>
<protein>
    <recommendedName>
        <fullName evidence="4">PH domain-containing protein</fullName>
    </recommendedName>
</protein>
<accession>A0A1H5DZU1</accession>
<keyword evidence="1" id="KW-0472">Membrane</keyword>
<feature type="transmembrane region" description="Helical" evidence="1">
    <location>
        <begin position="97"/>
        <end position="122"/>
    </location>
</feature>
<reference evidence="3" key="1">
    <citation type="submission" date="2016-10" db="EMBL/GenBank/DDBJ databases">
        <authorList>
            <person name="Varghese N."/>
            <person name="Submissions S."/>
        </authorList>
    </citation>
    <scope>NUCLEOTIDE SEQUENCE [LARGE SCALE GENOMIC DNA]</scope>
    <source>
        <strain evidence="3">DSM 45237</strain>
    </source>
</reference>
<gene>
    <name evidence="2" type="ORF">SAMN04488561_0575</name>
</gene>